<evidence type="ECO:0000256" key="1">
    <source>
        <dbReference type="SAM" id="MobiDB-lite"/>
    </source>
</evidence>
<gene>
    <name evidence="2" type="ORF">GE061_015689</name>
</gene>
<accession>A0A8S9XQS5</accession>
<protein>
    <submittedName>
        <fullName evidence="2">Uncharacterized protein</fullName>
    </submittedName>
</protein>
<evidence type="ECO:0000313" key="3">
    <source>
        <dbReference type="Proteomes" id="UP000466442"/>
    </source>
</evidence>
<feature type="compositionally biased region" description="Low complexity" evidence="1">
    <location>
        <begin position="81"/>
        <end position="90"/>
    </location>
</feature>
<feature type="compositionally biased region" description="Polar residues" evidence="1">
    <location>
        <begin position="37"/>
        <end position="52"/>
    </location>
</feature>
<dbReference type="PANTHER" id="PTHR10773">
    <property type="entry name" value="DNA-DIRECTED RNA POLYMERASES I, II, AND III SUBUNIT RPABC2"/>
    <property type="match status" value="1"/>
</dbReference>
<dbReference type="EMBL" id="WIXP02000006">
    <property type="protein sequence ID" value="KAF6209935.1"/>
    <property type="molecule type" value="Genomic_DNA"/>
</dbReference>
<keyword evidence="3" id="KW-1185">Reference proteome</keyword>
<proteinExistence type="predicted"/>
<sequence length="289" mass="33352">MKSVASTSAHRSYFSQSILLSGKCSIKNDTSSRRNFHLTSDSEQSDDGQNSKPHGAFPNQDFEECNQDPNYSPVPNSIDCSSAENSNESAVSDVSENEGQKRKKSQEAKKGRQEEKQVPVYSIQEWITIFKLARSNRQRSINGPYHVKEMTFPDFFDLKVLADLLIKNRTKDENKEKVNWLKVKSFRFRKDNPGRMEYKYHHSDSYKTISVYSHGRPQNLPITLPALYKRTLPISMQKKKDLLKLCRQGVIPATFRPWYEKLPTSNTAQDFLPPEEEEEDESGEEFLQN</sequence>
<feature type="region of interest" description="Disordered" evidence="1">
    <location>
        <begin position="30"/>
        <end position="117"/>
    </location>
</feature>
<feature type="region of interest" description="Disordered" evidence="1">
    <location>
        <begin position="265"/>
        <end position="289"/>
    </location>
</feature>
<feature type="compositionally biased region" description="Basic and acidic residues" evidence="1">
    <location>
        <begin position="105"/>
        <end position="117"/>
    </location>
</feature>
<evidence type="ECO:0000313" key="2">
    <source>
        <dbReference type="EMBL" id="KAF6209935.1"/>
    </source>
</evidence>
<reference evidence="2" key="1">
    <citation type="journal article" date="2021" name="Mol. Ecol. Resour.">
        <title>Apolygus lucorum genome provides insights into omnivorousness and mesophyll feeding.</title>
        <authorList>
            <person name="Liu Y."/>
            <person name="Liu H."/>
            <person name="Wang H."/>
            <person name="Huang T."/>
            <person name="Liu B."/>
            <person name="Yang B."/>
            <person name="Yin L."/>
            <person name="Li B."/>
            <person name="Zhang Y."/>
            <person name="Zhang S."/>
            <person name="Jiang F."/>
            <person name="Zhang X."/>
            <person name="Ren Y."/>
            <person name="Wang B."/>
            <person name="Wang S."/>
            <person name="Lu Y."/>
            <person name="Wu K."/>
            <person name="Fan W."/>
            <person name="Wang G."/>
        </authorList>
    </citation>
    <scope>NUCLEOTIDE SEQUENCE</scope>
    <source>
        <strain evidence="2">12Hb</strain>
    </source>
</reference>
<dbReference type="PANTHER" id="PTHR10773:SF19">
    <property type="match status" value="1"/>
</dbReference>
<comment type="caution">
    <text evidence="2">The sequence shown here is derived from an EMBL/GenBank/DDBJ whole genome shotgun (WGS) entry which is preliminary data.</text>
</comment>
<dbReference type="OrthoDB" id="6593594at2759"/>
<feature type="compositionally biased region" description="Polar residues" evidence="1">
    <location>
        <begin position="67"/>
        <end position="80"/>
    </location>
</feature>
<dbReference type="Proteomes" id="UP000466442">
    <property type="component" value="Unassembled WGS sequence"/>
</dbReference>
<name>A0A8S9XQS5_APOLU</name>
<organism evidence="2 3">
    <name type="scientific">Apolygus lucorum</name>
    <name type="common">Small green plant bug</name>
    <name type="synonym">Lygocoris lucorum</name>
    <dbReference type="NCBI Taxonomy" id="248454"/>
    <lineage>
        <taxon>Eukaryota</taxon>
        <taxon>Metazoa</taxon>
        <taxon>Ecdysozoa</taxon>
        <taxon>Arthropoda</taxon>
        <taxon>Hexapoda</taxon>
        <taxon>Insecta</taxon>
        <taxon>Pterygota</taxon>
        <taxon>Neoptera</taxon>
        <taxon>Paraneoptera</taxon>
        <taxon>Hemiptera</taxon>
        <taxon>Heteroptera</taxon>
        <taxon>Panheteroptera</taxon>
        <taxon>Cimicomorpha</taxon>
        <taxon>Miridae</taxon>
        <taxon>Mirini</taxon>
        <taxon>Apolygus</taxon>
    </lineage>
</organism>
<dbReference type="AlphaFoldDB" id="A0A8S9XQS5"/>
<feature type="compositionally biased region" description="Acidic residues" evidence="1">
    <location>
        <begin position="273"/>
        <end position="289"/>
    </location>
</feature>